<protein>
    <submittedName>
        <fullName evidence="1">Uncharacterized protein</fullName>
    </submittedName>
</protein>
<dbReference type="Proteomes" id="UP001178507">
    <property type="component" value="Unassembled WGS sequence"/>
</dbReference>
<keyword evidence="2" id="KW-1185">Reference proteome</keyword>
<comment type="caution">
    <text evidence="1">The sequence shown here is derived from an EMBL/GenBank/DDBJ whole genome shotgun (WGS) entry which is preliminary data.</text>
</comment>
<evidence type="ECO:0000313" key="1">
    <source>
        <dbReference type="EMBL" id="CAJ1373369.1"/>
    </source>
</evidence>
<accession>A0AA36HQC8</accession>
<dbReference type="EMBL" id="CAUJNA010000191">
    <property type="protein sequence ID" value="CAJ1373369.1"/>
    <property type="molecule type" value="Genomic_DNA"/>
</dbReference>
<evidence type="ECO:0000313" key="2">
    <source>
        <dbReference type="Proteomes" id="UP001178507"/>
    </source>
</evidence>
<proteinExistence type="predicted"/>
<sequence length="243" mass="26788">MSRDGYADDTWLIELERRSKKHSSGVGAQNQALREKLSGLGQLPQLGLAARKSPRSGNAVSIRQPSAQAVRNARTLLEGRYRLSGATWHYSPPDGAQSRAIAADASSLAELLGKQLEMKTCFSNVAALERACQAASKRLQEAAASARHSEHEAQRWRRMRRDILQGEGDAAAPLKMTEASLEQKRQQVSLLRLQAQHADLWPEAIKSLKRVLGPCANDSLLRERFSCAGTTWRFGTCEGDLRT</sequence>
<gene>
    <name evidence="1" type="ORF">EVOR1521_LOCUS3203</name>
</gene>
<name>A0AA36HQC8_9DINO</name>
<reference evidence="1" key="1">
    <citation type="submission" date="2023-08" db="EMBL/GenBank/DDBJ databases">
        <authorList>
            <person name="Chen Y."/>
            <person name="Shah S."/>
            <person name="Dougan E. K."/>
            <person name="Thang M."/>
            <person name="Chan C."/>
        </authorList>
    </citation>
    <scope>NUCLEOTIDE SEQUENCE</scope>
</reference>
<dbReference type="AlphaFoldDB" id="A0AA36HQC8"/>
<organism evidence="1 2">
    <name type="scientific">Effrenium voratum</name>
    <dbReference type="NCBI Taxonomy" id="2562239"/>
    <lineage>
        <taxon>Eukaryota</taxon>
        <taxon>Sar</taxon>
        <taxon>Alveolata</taxon>
        <taxon>Dinophyceae</taxon>
        <taxon>Suessiales</taxon>
        <taxon>Symbiodiniaceae</taxon>
        <taxon>Effrenium</taxon>
    </lineage>
</organism>